<dbReference type="InterPro" id="IPR045323">
    <property type="entry name" value="CCDC34"/>
</dbReference>
<dbReference type="AlphaFoldDB" id="A0AAR5PM71"/>
<protein>
    <recommendedName>
        <fullName evidence="2">Coiled-coil domain-containing protein</fullName>
    </recommendedName>
</protein>
<proteinExistence type="predicted"/>
<organism evidence="3 4">
    <name type="scientific">Dendroctonus ponderosae</name>
    <name type="common">Mountain pine beetle</name>
    <dbReference type="NCBI Taxonomy" id="77166"/>
    <lineage>
        <taxon>Eukaryota</taxon>
        <taxon>Metazoa</taxon>
        <taxon>Ecdysozoa</taxon>
        <taxon>Arthropoda</taxon>
        <taxon>Hexapoda</taxon>
        <taxon>Insecta</taxon>
        <taxon>Pterygota</taxon>
        <taxon>Neoptera</taxon>
        <taxon>Endopterygota</taxon>
        <taxon>Coleoptera</taxon>
        <taxon>Polyphaga</taxon>
        <taxon>Cucujiformia</taxon>
        <taxon>Curculionidae</taxon>
        <taxon>Scolytinae</taxon>
        <taxon>Dendroctonus</taxon>
    </lineage>
</organism>
<dbReference type="InterPro" id="IPR025259">
    <property type="entry name" value="CCDC34/181"/>
</dbReference>
<evidence type="ECO:0000313" key="4">
    <source>
        <dbReference type="Proteomes" id="UP000019118"/>
    </source>
</evidence>
<reference evidence="3" key="2">
    <citation type="submission" date="2024-08" db="UniProtKB">
        <authorList>
            <consortium name="EnsemblMetazoa"/>
        </authorList>
    </citation>
    <scope>IDENTIFICATION</scope>
</reference>
<dbReference type="Proteomes" id="UP000019118">
    <property type="component" value="Unassembled WGS sequence"/>
</dbReference>
<dbReference type="PANTHER" id="PTHR23247">
    <property type="entry name" value="NY-REN-41 ANTIGEN L15 -RELATED"/>
    <property type="match status" value="1"/>
</dbReference>
<evidence type="ECO:0000256" key="1">
    <source>
        <dbReference type="SAM" id="MobiDB-lite"/>
    </source>
</evidence>
<accession>A0AAR5PM71</accession>
<evidence type="ECO:0000313" key="3">
    <source>
        <dbReference type="EnsemblMetazoa" id="XP_019762134.1"/>
    </source>
</evidence>
<dbReference type="PANTHER" id="PTHR23247:SF2">
    <property type="entry name" value="COILED-COIL DOMAIN-CONTAINING PROTEIN 34"/>
    <property type="match status" value="1"/>
</dbReference>
<feature type="domain" description="Coiled-coil" evidence="2">
    <location>
        <begin position="108"/>
        <end position="196"/>
    </location>
</feature>
<name>A0AAR5PM71_DENPD</name>
<feature type="region of interest" description="Disordered" evidence="1">
    <location>
        <begin position="1"/>
        <end position="33"/>
    </location>
</feature>
<keyword evidence="4" id="KW-1185">Reference proteome</keyword>
<sequence length="208" mass="24743">MEQSSNSSNEQSESSFHSGATVKDFKSQPIQRPNSELRLSLSCLNTNRTCTLDPKEKEEIVQSWIAKKELETRRKALQVAKLNKLKEEERLGLIEKERENFRNWLTEELRLKQIEKDKKKVESDISYNMWLRRKKKSDLEKRISEKLTLLQTYAEKQKRMEENEMAYQEWLEGSKNRQKPIPMNRGLQSNCHCVANNTKNWIMCKLDY</sequence>
<reference evidence="4" key="1">
    <citation type="journal article" date="2013" name="Genome Biol.">
        <title>Draft genome of the mountain pine beetle, Dendroctonus ponderosae Hopkins, a major forest pest.</title>
        <authorList>
            <person name="Keeling C.I."/>
            <person name="Yuen M.M."/>
            <person name="Liao N.Y."/>
            <person name="Docking T.R."/>
            <person name="Chan S.K."/>
            <person name="Taylor G.A."/>
            <person name="Palmquist D.L."/>
            <person name="Jackman S.D."/>
            <person name="Nguyen A."/>
            <person name="Li M."/>
            <person name="Henderson H."/>
            <person name="Janes J.K."/>
            <person name="Zhao Y."/>
            <person name="Pandoh P."/>
            <person name="Moore R."/>
            <person name="Sperling F.A."/>
            <person name="Huber D.P."/>
            <person name="Birol I."/>
            <person name="Jones S.J."/>
            <person name="Bohlmann J."/>
        </authorList>
    </citation>
    <scope>NUCLEOTIDE SEQUENCE</scope>
</reference>
<evidence type="ECO:0000259" key="2">
    <source>
        <dbReference type="Pfam" id="PF13904"/>
    </source>
</evidence>
<dbReference type="Pfam" id="PF13904">
    <property type="entry name" value="CCDC34"/>
    <property type="match status" value="1"/>
</dbReference>
<feature type="compositionally biased region" description="Low complexity" evidence="1">
    <location>
        <begin position="1"/>
        <end position="15"/>
    </location>
</feature>
<dbReference type="EnsemblMetazoa" id="XM_019906575.1">
    <property type="protein sequence ID" value="XP_019762134.1"/>
    <property type="gene ID" value="LOC109539057"/>
</dbReference>